<dbReference type="AlphaFoldDB" id="A0AAV9HQ43"/>
<dbReference type="InterPro" id="IPR014052">
    <property type="entry name" value="DNA_primase_ssu_euk/arc"/>
</dbReference>
<feature type="compositionally biased region" description="Acidic residues" evidence="10">
    <location>
        <begin position="76"/>
        <end position="88"/>
    </location>
</feature>
<evidence type="ECO:0000256" key="1">
    <source>
        <dbReference type="ARBA" id="ARBA00009762"/>
    </source>
</evidence>
<reference evidence="11" key="1">
    <citation type="journal article" date="2023" name="Mol. Phylogenet. Evol.">
        <title>Genome-scale phylogeny and comparative genomics of the fungal order Sordariales.</title>
        <authorList>
            <person name="Hensen N."/>
            <person name="Bonometti L."/>
            <person name="Westerberg I."/>
            <person name="Brannstrom I.O."/>
            <person name="Guillou S."/>
            <person name="Cros-Aarteil S."/>
            <person name="Calhoun S."/>
            <person name="Haridas S."/>
            <person name="Kuo A."/>
            <person name="Mondo S."/>
            <person name="Pangilinan J."/>
            <person name="Riley R."/>
            <person name="LaButti K."/>
            <person name="Andreopoulos B."/>
            <person name="Lipzen A."/>
            <person name="Chen C."/>
            <person name="Yan M."/>
            <person name="Daum C."/>
            <person name="Ng V."/>
            <person name="Clum A."/>
            <person name="Steindorff A."/>
            <person name="Ohm R.A."/>
            <person name="Martin F."/>
            <person name="Silar P."/>
            <person name="Natvig D.O."/>
            <person name="Lalanne C."/>
            <person name="Gautier V."/>
            <person name="Ament-Velasquez S.L."/>
            <person name="Kruys A."/>
            <person name="Hutchinson M.I."/>
            <person name="Powell A.J."/>
            <person name="Barry K."/>
            <person name="Miller A.N."/>
            <person name="Grigoriev I.V."/>
            <person name="Debuchy R."/>
            <person name="Gladieux P."/>
            <person name="Hiltunen Thoren M."/>
            <person name="Johannesson H."/>
        </authorList>
    </citation>
    <scope>NUCLEOTIDE SEQUENCE</scope>
    <source>
        <strain evidence="11">PSN324</strain>
    </source>
</reference>
<evidence type="ECO:0000256" key="3">
    <source>
        <dbReference type="ARBA" id="ARBA00022515"/>
    </source>
</evidence>
<dbReference type="GO" id="GO:0006269">
    <property type="term" value="P:DNA replication, synthesis of primer"/>
    <property type="evidence" value="ECO:0007669"/>
    <property type="project" value="UniProtKB-KW"/>
</dbReference>
<evidence type="ECO:0000256" key="7">
    <source>
        <dbReference type="ARBA" id="ARBA00022723"/>
    </source>
</evidence>
<feature type="compositionally biased region" description="Polar residues" evidence="10">
    <location>
        <begin position="48"/>
        <end position="60"/>
    </location>
</feature>
<dbReference type="Pfam" id="PF01896">
    <property type="entry name" value="DNA_primase_S"/>
    <property type="match status" value="1"/>
</dbReference>
<keyword evidence="5" id="KW-0548">Nucleotidyltransferase</keyword>
<dbReference type="NCBIfam" id="TIGR00335">
    <property type="entry name" value="primase_sml"/>
    <property type="match status" value="1"/>
</dbReference>
<reference evidence="11" key="2">
    <citation type="submission" date="2023-06" db="EMBL/GenBank/DDBJ databases">
        <authorList>
            <consortium name="Lawrence Berkeley National Laboratory"/>
            <person name="Mondo S.J."/>
            <person name="Hensen N."/>
            <person name="Bonometti L."/>
            <person name="Westerberg I."/>
            <person name="Brannstrom I.O."/>
            <person name="Guillou S."/>
            <person name="Cros-Aarteil S."/>
            <person name="Calhoun S."/>
            <person name="Haridas S."/>
            <person name="Kuo A."/>
            <person name="Pangilinan J."/>
            <person name="Riley R."/>
            <person name="Labutti K."/>
            <person name="Andreopoulos B."/>
            <person name="Lipzen A."/>
            <person name="Chen C."/>
            <person name="Yanf M."/>
            <person name="Daum C."/>
            <person name="Ng V."/>
            <person name="Clum A."/>
            <person name="Steindorff A."/>
            <person name="Ohm R."/>
            <person name="Martin F."/>
            <person name="Silar P."/>
            <person name="Natvig D."/>
            <person name="Lalanne C."/>
            <person name="Gautier V."/>
            <person name="Ament-Velasquez S.L."/>
            <person name="Kruys A."/>
            <person name="Hutchinson M.I."/>
            <person name="Powell A.J."/>
            <person name="Barry K."/>
            <person name="Miller A.N."/>
            <person name="Grigoriev I.V."/>
            <person name="Debuchy R."/>
            <person name="Gladieux P."/>
            <person name="Thoren M.H."/>
            <person name="Johannesson H."/>
        </authorList>
    </citation>
    <scope>NUCLEOTIDE SEQUENCE</scope>
    <source>
        <strain evidence="11">PSN324</strain>
    </source>
</reference>
<dbReference type="GO" id="GO:0046872">
    <property type="term" value="F:metal ion binding"/>
    <property type="evidence" value="ECO:0007669"/>
    <property type="project" value="UniProtKB-KW"/>
</dbReference>
<evidence type="ECO:0000256" key="2">
    <source>
        <dbReference type="ARBA" id="ARBA00022478"/>
    </source>
</evidence>
<keyword evidence="12" id="KW-1185">Reference proteome</keyword>
<feature type="compositionally biased region" description="Acidic residues" evidence="10">
    <location>
        <begin position="34"/>
        <end position="45"/>
    </location>
</feature>
<sequence length="540" mass="62032">MPHSDEGSPSAVTPMEEEGVNVPPAAQALKQEQAEEDVDMEDLEEVSAKSSQPAPETLNSEAAEKVKQESKKDLENLWDDDLDSDEEFPSGTNTAQKKDLVTAQEPPSSPGETDDKTVNQELMRTFYQRFFPWRYWFQWLNHGPTPTNDFKFREFSLWLPNEAVLRYQSYVTSDLMRKDVLRLMPNRIEIGPVYTANPRDRKTFRNSTAFRPISKELCFDIDLTDYDDVRTCCDKANICLKCWQFITMAVKVIDTGLREDFGFEHILWVYSGRRGAHAWVCDRKARQLDDHKRKAIAGYFVAVKGGKESGKRVNLRRPLHPHLARSLDILKEHFQSDILEVQDPWREPEQSAHLLSLIPDIKLREALRAKWEDNPDRSSAAKWADIDALAKTHGGDDTRALLDAKQDIVLEYTYPRLDVVVSQQLTHLLKSPFVVHPGTGRVCVPIDRSRLEEFDPLDVPTVAGLVREVDSWQNGDEDMIKEEDGVGASQDKHVQDWEKTSLKPYIESFRGFVGALLKDEREFIRIKREREENEGEGIEF</sequence>
<evidence type="ECO:0000313" key="11">
    <source>
        <dbReference type="EMBL" id="KAK4461091.1"/>
    </source>
</evidence>
<dbReference type="EC" id="2.7.7.-" evidence="9"/>
<protein>
    <recommendedName>
        <fullName evidence="9">DNA primase</fullName>
        <ecNumber evidence="9">2.7.7.-</ecNumber>
    </recommendedName>
</protein>
<proteinExistence type="inferred from homology"/>
<dbReference type="GO" id="GO:0003899">
    <property type="term" value="F:DNA-directed RNA polymerase activity"/>
    <property type="evidence" value="ECO:0007669"/>
    <property type="project" value="InterPro"/>
</dbReference>
<dbReference type="InterPro" id="IPR002755">
    <property type="entry name" value="DNA_primase_S"/>
</dbReference>
<evidence type="ECO:0000256" key="5">
    <source>
        <dbReference type="ARBA" id="ARBA00022695"/>
    </source>
</evidence>
<dbReference type="GO" id="GO:0005658">
    <property type="term" value="C:alpha DNA polymerase:primase complex"/>
    <property type="evidence" value="ECO:0007669"/>
    <property type="project" value="UniProtKB-ARBA"/>
</dbReference>
<dbReference type="Gene3D" id="3.90.920.10">
    <property type="entry name" value="DNA primase, PRIM domain"/>
    <property type="match status" value="1"/>
</dbReference>
<evidence type="ECO:0000256" key="4">
    <source>
        <dbReference type="ARBA" id="ARBA00022679"/>
    </source>
</evidence>
<evidence type="ECO:0000313" key="12">
    <source>
        <dbReference type="Proteomes" id="UP001321749"/>
    </source>
</evidence>
<feature type="region of interest" description="Disordered" evidence="10">
    <location>
        <begin position="1"/>
        <end position="117"/>
    </location>
</feature>
<comment type="similarity">
    <text evidence="1 9">Belongs to the eukaryotic-type primase small subunit family.</text>
</comment>
<evidence type="ECO:0000256" key="8">
    <source>
        <dbReference type="ARBA" id="ARBA00023163"/>
    </source>
</evidence>
<comment type="caution">
    <text evidence="11">The sequence shown here is derived from an EMBL/GenBank/DDBJ whole genome shotgun (WGS) entry which is preliminary data.</text>
</comment>
<dbReference type="EMBL" id="MU864997">
    <property type="protein sequence ID" value="KAK4461091.1"/>
    <property type="molecule type" value="Genomic_DNA"/>
</dbReference>
<name>A0AAV9HQ43_9PEZI</name>
<accession>A0AAV9HQ43</accession>
<organism evidence="11 12">
    <name type="scientific">Cladorrhinum samala</name>
    <dbReference type="NCBI Taxonomy" id="585594"/>
    <lineage>
        <taxon>Eukaryota</taxon>
        <taxon>Fungi</taxon>
        <taxon>Dikarya</taxon>
        <taxon>Ascomycota</taxon>
        <taxon>Pezizomycotina</taxon>
        <taxon>Sordariomycetes</taxon>
        <taxon>Sordariomycetidae</taxon>
        <taxon>Sordariales</taxon>
        <taxon>Podosporaceae</taxon>
        <taxon>Cladorrhinum</taxon>
    </lineage>
</organism>
<dbReference type="PANTHER" id="PTHR10536">
    <property type="entry name" value="DNA PRIMASE SMALL SUBUNIT"/>
    <property type="match status" value="1"/>
</dbReference>
<keyword evidence="2 9" id="KW-0240">DNA-directed RNA polymerase</keyword>
<feature type="compositionally biased region" description="Basic and acidic residues" evidence="10">
    <location>
        <begin position="62"/>
        <end position="75"/>
    </location>
</feature>
<dbReference type="Proteomes" id="UP001321749">
    <property type="component" value="Unassembled WGS sequence"/>
</dbReference>
<evidence type="ECO:0000256" key="6">
    <source>
        <dbReference type="ARBA" id="ARBA00022705"/>
    </source>
</evidence>
<dbReference type="SUPFAM" id="SSF56747">
    <property type="entry name" value="Prim-pol domain"/>
    <property type="match status" value="1"/>
</dbReference>
<keyword evidence="8" id="KW-0804">Transcription</keyword>
<evidence type="ECO:0000256" key="10">
    <source>
        <dbReference type="SAM" id="MobiDB-lite"/>
    </source>
</evidence>
<keyword evidence="7" id="KW-0479">Metal-binding</keyword>
<dbReference type="FunFam" id="3.90.920.10:FF:000002">
    <property type="entry name" value="DNA primase"/>
    <property type="match status" value="1"/>
</dbReference>
<dbReference type="CDD" id="cd04860">
    <property type="entry name" value="AE_Prim_S"/>
    <property type="match status" value="1"/>
</dbReference>
<keyword evidence="3 9" id="KW-0639">Primosome</keyword>
<gene>
    <name evidence="11" type="ORF">QBC42DRAFT_97504</name>
</gene>
<evidence type="ECO:0000256" key="9">
    <source>
        <dbReference type="RuleBase" id="RU003514"/>
    </source>
</evidence>
<keyword evidence="4 9" id="KW-0808">Transferase</keyword>
<keyword evidence="6 9" id="KW-0235">DNA replication</keyword>